<protein>
    <submittedName>
        <fullName evidence="2">Transporter</fullName>
    </submittedName>
</protein>
<keyword evidence="3" id="KW-1185">Reference proteome</keyword>
<reference evidence="2 3" key="1">
    <citation type="submission" date="2015-04" db="EMBL/GenBank/DDBJ databases">
        <title>The draft genome sequence of Fusarium langsethiae, a T-2/HT-2 mycotoxin producer.</title>
        <authorList>
            <person name="Lysoe E."/>
            <person name="Divon H.H."/>
            <person name="Terzi V."/>
            <person name="Orru L."/>
            <person name="Lamontanara A."/>
            <person name="Kolseth A.-K."/>
            <person name="Frandsen R.J."/>
            <person name="Nielsen K."/>
            <person name="Thrane U."/>
        </authorList>
    </citation>
    <scope>NUCLEOTIDE SEQUENCE [LARGE SCALE GENOMIC DNA]</scope>
    <source>
        <strain evidence="2 3">Fl201059</strain>
    </source>
</reference>
<evidence type="ECO:0000313" key="3">
    <source>
        <dbReference type="Proteomes" id="UP000037904"/>
    </source>
</evidence>
<evidence type="ECO:0000259" key="1">
    <source>
        <dbReference type="Pfam" id="PF00005"/>
    </source>
</evidence>
<dbReference type="InterPro" id="IPR003439">
    <property type="entry name" value="ABC_transporter-like_ATP-bd"/>
</dbReference>
<dbReference type="InterPro" id="IPR027417">
    <property type="entry name" value="P-loop_NTPase"/>
</dbReference>
<dbReference type="Pfam" id="PF00005">
    <property type="entry name" value="ABC_tran"/>
    <property type="match status" value="1"/>
</dbReference>
<dbReference type="PANTHER" id="PTHR43394:SF1">
    <property type="entry name" value="ATP-BINDING CASSETTE SUB-FAMILY B MEMBER 10, MITOCHONDRIAL"/>
    <property type="match status" value="1"/>
</dbReference>
<proteinExistence type="predicted"/>
<dbReference type="GO" id="GO:0005524">
    <property type="term" value="F:ATP binding"/>
    <property type="evidence" value="ECO:0007669"/>
    <property type="project" value="InterPro"/>
</dbReference>
<dbReference type="AlphaFoldDB" id="A0A0M9EST5"/>
<accession>A0A0M9EST5</accession>
<name>A0A0M9EST5_FUSLA</name>
<dbReference type="GO" id="GO:0016887">
    <property type="term" value="F:ATP hydrolysis activity"/>
    <property type="evidence" value="ECO:0007669"/>
    <property type="project" value="InterPro"/>
</dbReference>
<gene>
    <name evidence="2" type="ORF">FLAG1_08390</name>
</gene>
<dbReference type="InterPro" id="IPR039421">
    <property type="entry name" value="Type_1_exporter"/>
</dbReference>
<sequence>MCTTSAGGIPEVPAMTADLNIILLVVQIDELWPYSAMEKADHTILRLSYLGSWAMITLARFIRGIYLAGWRWLYPPWSSGGERQRVALARVLSQIHEILIFDEATSALDAHTEDHIKESIKSIGAGRTTIIIAHRLSTVMHADKIIVLGKMHGVGVIEQQGTHQELIKCPGVYLNIWKKHIGQA</sequence>
<comment type="caution">
    <text evidence="2">The sequence shown here is derived from an EMBL/GenBank/DDBJ whole genome shotgun (WGS) entry which is preliminary data.</text>
</comment>
<dbReference type="GO" id="GO:0015421">
    <property type="term" value="F:ABC-type oligopeptide transporter activity"/>
    <property type="evidence" value="ECO:0007669"/>
    <property type="project" value="TreeGrafter"/>
</dbReference>
<dbReference type="Proteomes" id="UP000037904">
    <property type="component" value="Unassembled WGS sequence"/>
</dbReference>
<dbReference type="PANTHER" id="PTHR43394">
    <property type="entry name" value="ATP-DEPENDENT PERMEASE MDL1, MITOCHONDRIAL"/>
    <property type="match status" value="1"/>
</dbReference>
<dbReference type="EMBL" id="JXCE01000247">
    <property type="protein sequence ID" value="KPA38766.1"/>
    <property type="molecule type" value="Genomic_DNA"/>
</dbReference>
<evidence type="ECO:0000313" key="2">
    <source>
        <dbReference type="EMBL" id="KPA38766.1"/>
    </source>
</evidence>
<dbReference type="SUPFAM" id="SSF52540">
    <property type="entry name" value="P-loop containing nucleoside triphosphate hydrolases"/>
    <property type="match status" value="1"/>
</dbReference>
<organism evidence="2 3">
    <name type="scientific">Fusarium langsethiae</name>
    <dbReference type="NCBI Taxonomy" id="179993"/>
    <lineage>
        <taxon>Eukaryota</taxon>
        <taxon>Fungi</taxon>
        <taxon>Dikarya</taxon>
        <taxon>Ascomycota</taxon>
        <taxon>Pezizomycotina</taxon>
        <taxon>Sordariomycetes</taxon>
        <taxon>Hypocreomycetidae</taxon>
        <taxon>Hypocreales</taxon>
        <taxon>Nectriaceae</taxon>
        <taxon>Fusarium</taxon>
    </lineage>
</organism>
<dbReference type="Gene3D" id="3.40.50.300">
    <property type="entry name" value="P-loop containing nucleotide triphosphate hydrolases"/>
    <property type="match status" value="1"/>
</dbReference>
<feature type="domain" description="ABC transporter" evidence="1">
    <location>
        <begin position="79"/>
        <end position="106"/>
    </location>
</feature>